<dbReference type="EMBL" id="CP059319">
    <property type="protein sequence ID" value="QTH23162.1"/>
    <property type="molecule type" value="Genomic_DNA"/>
</dbReference>
<protein>
    <submittedName>
        <fullName evidence="3">Toll/interleukin-1 receptor domain-containing protein</fullName>
    </submittedName>
</protein>
<name>A0A975D593_9SPHN</name>
<feature type="domain" description="TIR" evidence="2">
    <location>
        <begin position="30"/>
        <end position="175"/>
    </location>
</feature>
<keyword evidence="3" id="KW-0675">Receptor</keyword>
<organism evidence="3 4">
    <name type="scientific">Rhizorhabdus wittichii</name>
    <dbReference type="NCBI Taxonomy" id="160791"/>
    <lineage>
        <taxon>Bacteria</taxon>
        <taxon>Pseudomonadati</taxon>
        <taxon>Pseudomonadota</taxon>
        <taxon>Alphaproteobacteria</taxon>
        <taxon>Sphingomonadales</taxon>
        <taxon>Sphingomonadaceae</taxon>
        <taxon>Rhizorhabdus</taxon>
    </lineage>
</organism>
<keyword evidence="1" id="KW-0812">Transmembrane</keyword>
<evidence type="ECO:0000313" key="4">
    <source>
        <dbReference type="Proteomes" id="UP000664914"/>
    </source>
</evidence>
<keyword evidence="1" id="KW-0472">Membrane</keyword>
<evidence type="ECO:0000259" key="2">
    <source>
        <dbReference type="Pfam" id="PF13676"/>
    </source>
</evidence>
<reference evidence="3" key="1">
    <citation type="submission" date="2020-07" db="EMBL/GenBank/DDBJ databases">
        <authorList>
            <person name="Camacho E."/>
        </authorList>
    </citation>
    <scope>NUCLEOTIDE SEQUENCE</scope>
    <source>
        <strain evidence="3">MPO218</strain>
    </source>
</reference>
<evidence type="ECO:0000313" key="3">
    <source>
        <dbReference type="EMBL" id="QTH23162.1"/>
    </source>
</evidence>
<accession>A0A975D593</accession>
<proteinExistence type="predicted"/>
<dbReference type="SUPFAM" id="SSF52200">
    <property type="entry name" value="Toll/Interleukin receptor TIR domain"/>
    <property type="match status" value="1"/>
</dbReference>
<feature type="transmembrane region" description="Helical" evidence="1">
    <location>
        <begin position="203"/>
        <end position="227"/>
    </location>
</feature>
<dbReference type="InterPro" id="IPR000157">
    <property type="entry name" value="TIR_dom"/>
</dbReference>
<dbReference type="Gene3D" id="1.25.40.10">
    <property type="entry name" value="Tetratricopeptide repeat domain"/>
    <property type="match status" value="1"/>
</dbReference>
<dbReference type="Proteomes" id="UP000664914">
    <property type="component" value="Chromosome"/>
</dbReference>
<dbReference type="Gene3D" id="3.40.50.10140">
    <property type="entry name" value="Toll/interleukin-1 receptor homology (TIR) domain"/>
    <property type="match status" value="1"/>
</dbReference>
<dbReference type="Pfam" id="PF13676">
    <property type="entry name" value="TIR_2"/>
    <property type="match status" value="1"/>
</dbReference>
<dbReference type="AlphaFoldDB" id="A0A975D593"/>
<keyword evidence="1" id="KW-1133">Transmembrane helix</keyword>
<dbReference type="RefSeq" id="WP_016744802.1">
    <property type="nucleotide sequence ID" value="NZ_CP059319.1"/>
</dbReference>
<reference evidence="3" key="2">
    <citation type="submission" date="2021-04" db="EMBL/GenBank/DDBJ databases">
        <title>Isolation and genomic analysis of the ibuprofen-degrading bacterium Sphingomonas strain MPO218.</title>
        <authorList>
            <person name="Aulestia M."/>
            <person name="Flores A."/>
            <person name="Mangas E.L."/>
            <person name="Perez-Pulido A.J."/>
            <person name="Santero E."/>
            <person name="Camacho E.M."/>
        </authorList>
    </citation>
    <scope>NUCLEOTIDE SEQUENCE</scope>
    <source>
        <strain evidence="3">MPO218</strain>
    </source>
</reference>
<evidence type="ECO:0000256" key="1">
    <source>
        <dbReference type="SAM" id="Phobius"/>
    </source>
</evidence>
<sequence>MGTGLHGDADARQAIVKTGGAPGERRYRAFISYSHSDEAAARRLHRWLESYRIPRRLVGQGTARGEVPRRLAPIFRDRLEFPAASSLNAAIEEALAMSDALLVLCSPAARASLWVNAEIRLFRRLHPDRPIIAALLTGEPADAFPEALLEPDAAGIADEPVAADFRRSHDGAKLARLKIVAGLTGLALDELIQREAQRQLRRVIAVTVASLAFALIMAMLLIFAILARREAEHQRRQAEGLIEFMLTDLRTRLQGVGRLEILQSVNARALAYYGEQSDLNRLPAESLERRARVLHAMGEDDHKRGDYAAALATFREAHRVTATLLAAKPGDPLRIFAHAQSEFWLGYVDFVRFRYARALPRFVAYRDLARRLVAISPEDLKYRRELGYAEGNLCTIAVARKGPPADLDACAAALATMEHIARSSPGDPGIQSDLANRHAWMADALRLTGHDEEAMAHRDRQRAIIDRLLAADPKNASYRQDWILSRYSTSELLRALGKPAEADAMIAESRRVIDGLIASDPENEDWRVWREKLNQPDPQ</sequence>
<dbReference type="InterPro" id="IPR035897">
    <property type="entry name" value="Toll_tir_struct_dom_sf"/>
</dbReference>
<dbReference type="GO" id="GO:0007165">
    <property type="term" value="P:signal transduction"/>
    <property type="evidence" value="ECO:0007669"/>
    <property type="project" value="InterPro"/>
</dbReference>
<dbReference type="InterPro" id="IPR011990">
    <property type="entry name" value="TPR-like_helical_dom_sf"/>
</dbReference>
<gene>
    <name evidence="3" type="ORF">HRJ34_06540</name>
</gene>